<dbReference type="InterPro" id="IPR013766">
    <property type="entry name" value="Thioredoxin_domain"/>
</dbReference>
<keyword evidence="4 7" id="KW-0560">Oxidoreductase</keyword>
<keyword evidence="3 7" id="KW-0049">Antioxidant</keyword>
<dbReference type="GO" id="GO:0045454">
    <property type="term" value="P:cell redox homeostasis"/>
    <property type="evidence" value="ECO:0007669"/>
    <property type="project" value="TreeGrafter"/>
</dbReference>
<evidence type="ECO:0000313" key="10">
    <source>
        <dbReference type="Proteomes" id="UP000094336"/>
    </source>
</evidence>
<dbReference type="CDD" id="cd03013">
    <property type="entry name" value="PRX5_like"/>
    <property type="match status" value="1"/>
</dbReference>
<keyword evidence="5 7" id="KW-0676">Redox-active center</keyword>
<dbReference type="GO" id="GO:0005739">
    <property type="term" value="C:mitochondrion"/>
    <property type="evidence" value="ECO:0007669"/>
    <property type="project" value="TreeGrafter"/>
</dbReference>
<dbReference type="RefSeq" id="XP_018985530.1">
    <property type="nucleotide sequence ID" value="XM_019131732.1"/>
</dbReference>
<evidence type="ECO:0000259" key="8">
    <source>
        <dbReference type="PROSITE" id="PS51352"/>
    </source>
</evidence>
<evidence type="ECO:0000256" key="3">
    <source>
        <dbReference type="ARBA" id="ARBA00022862"/>
    </source>
</evidence>
<dbReference type="STRING" id="984486.A0A1E3QT62"/>
<dbReference type="OrthoDB" id="195498at2759"/>
<dbReference type="AlphaFoldDB" id="A0A1E3QT62"/>
<dbReference type="PROSITE" id="PS51352">
    <property type="entry name" value="THIOREDOXIN_2"/>
    <property type="match status" value="1"/>
</dbReference>
<dbReference type="Proteomes" id="UP000094336">
    <property type="component" value="Unassembled WGS sequence"/>
</dbReference>
<dbReference type="InterPro" id="IPR037944">
    <property type="entry name" value="PRX5-like"/>
</dbReference>
<dbReference type="GO" id="GO:0005777">
    <property type="term" value="C:peroxisome"/>
    <property type="evidence" value="ECO:0007669"/>
    <property type="project" value="TreeGrafter"/>
</dbReference>
<evidence type="ECO:0000313" key="9">
    <source>
        <dbReference type="EMBL" id="ODQ80202.1"/>
    </source>
</evidence>
<proteinExistence type="inferred from homology"/>
<dbReference type="EMBL" id="KV454430">
    <property type="protein sequence ID" value="ODQ80202.1"/>
    <property type="molecule type" value="Genomic_DNA"/>
</dbReference>
<keyword evidence="2 7" id="KW-0575">Peroxidase</keyword>
<sequence>MSSTLQSGEKFPSGVVFQHIPLDAQSSPLACSRPIPFDFDAKTKGKKVVIVSVPGAFTPTCTENHIPAFVENFSKLTAKGADYVIVLSANDPFVLNAWGNLLGGGKVDHPEKLIWASDGNAEFASKIGFGLDLTSKGMGPRTGRFAIIVDDGKVVYSEIEPAGGVTVSGYDAVLAKL</sequence>
<comment type="function">
    <text evidence="7">Thiol-specific peroxidase that catalyzes the reduction of hydrogen peroxide and organic hydroperoxides to water and alcohols, respectively. Plays a role in cell protection against oxidative stress by detoxifying peroxides.</text>
</comment>
<gene>
    <name evidence="9" type="ORF">BABINDRAFT_35825</name>
</gene>
<dbReference type="PANTHER" id="PTHR10430">
    <property type="entry name" value="PEROXIREDOXIN"/>
    <property type="match status" value="1"/>
</dbReference>
<dbReference type="Gene3D" id="3.40.30.10">
    <property type="entry name" value="Glutaredoxin"/>
    <property type="match status" value="1"/>
</dbReference>
<evidence type="ECO:0000256" key="7">
    <source>
        <dbReference type="RuleBase" id="RU366011"/>
    </source>
</evidence>
<dbReference type="GO" id="GO:0034599">
    <property type="term" value="P:cellular response to oxidative stress"/>
    <property type="evidence" value="ECO:0007669"/>
    <property type="project" value="InterPro"/>
</dbReference>
<organism evidence="9 10">
    <name type="scientific">Babjeviella inositovora NRRL Y-12698</name>
    <dbReference type="NCBI Taxonomy" id="984486"/>
    <lineage>
        <taxon>Eukaryota</taxon>
        <taxon>Fungi</taxon>
        <taxon>Dikarya</taxon>
        <taxon>Ascomycota</taxon>
        <taxon>Saccharomycotina</taxon>
        <taxon>Pichiomycetes</taxon>
        <taxon>Serinales incertae sedis</taxon>
        <taxon>Babjeviella</taxon>
    </lineage>
</organism>
<evidence type="ECO:0000256" key="5">
    <source>
        <dbReference type="ARBA" id="ARBA00023284"/>
    </source>
</evidence>
<evidence type="ECO:0000256" key="1">
    <source>
        <dbReference type="ARBA" id="ARBA00010505"/>
    </source>
</evidence>
<dbReference type="InterPro" id="IPR013740">
    <property type="entry name" value="Redoxin"/>
</dbReference>
<dbReference type="GO" id="GO:0008379">
    <property type="term" value="F:thioredoxin peroxidase activity"/>
    <property type="evidence" value="ECO:0007669"/>
    <property type="project" value="InterPro"/>
</dbReference>
<dbReference type="GeneID" id="30149585"/>
<protein>
    <recommendedName>
        <fullName evidence="8">Thioredoxin domain-containing protein</fullName>
    </recommendedName>
</protein>
<dbReference type="Pfam" id="PF08534">
    <property type="entry name" value="Redoxin"/>
    <property type="match status" value="1"/>
</dbReference>
<name>A0A1E3QT62_9ASCO</name>
<dbReference type="SUPFAM" id="SSF52833">
    <property type="entry name" value="Thioredoxin-like"/>
    <property type="match status" value="1"/>
</dbReference>
<dbReference type="InterPro" id="IPR036249">
    <property type="entry name" value="Thioredoxin-like_sf"/>
</dbReference>
<dbReference type="GO" id="GO:0042744">
    <property type="term" value="P:hydrogen peroxide catabolic process"/>
    <property type="evidence" value="ECO:0007669"/>
    <property type="project" value="TreeGrafter"/>
</dbReference>
<comment type="similarity">
    <text evidence="1 7">Belongs to the peroxiredoxin family. Prx5 subfamily.</text>
</comment>
<keyword evidence="10" id="KW-1185">Reference proteome</keyword>
<evidence type="ECO:0000256" key="2">
    <source>
        <dbReference type="ARBA" id="ARBA00022559"/>
    </source>
</evidence>
<feature type="domain" description="Thioredoxin" evidence="8">
    <location>
        <begin position="5"/>
        <end position="177"/>
    </location>
</feature>
<feature type="active site" description="Cysteine sulfenic acid (-SOH) intermediate" evidence="6">
    <location>
        <position position="61"/>
    </location>
</feature>
<accession>A0A1E3QT62</accession>
<evidence type="ECO:0000256" key="4">
    <source>
        <dbReference type="ARBA" id="ARBA00023002"/>
    </source>
</evidence>
<dbReference type="PANTHER" id="PTHR10430:SF16">
    <property type="entry name" value="PEROXIREDOXIN-5, MITOCHONDRIAL"/>
    <property type="match status" value="1"/>
</dbReference>
<reference evidence="10" key="1">
    <citation type="submission" date="2016-05" db="EMBL/GenBank/DDBJ databases">
        <title>Comparative genomics of biotechnologically important yeasts.</title>
        <authorList>
            <consortium name="DOE Joint Genome Institute"/>
            <person name="Riley R."/>
            <person name="Haridas S."/>
            <person name="Wolfe K.H."/>
            <person name="Lopes M.R."/>
            <person name="Hittinger C.T."/>
            <person name="Goker M."/>
            <person name="Salamov A."/>
            <person name="Wisecaver J."/>
            <person name="Long T.M."/>
            <person name="Aerts A.L."/>
            <person name="Barry K."/>
            <person name="Choi C."/>
            <person name="Clum A."/>
            <person name="Coughlan A.Y."/>
            <person name="Deshpande S."/>
            <person name="Douglass A.P."/>
            <person name="Hanson S.J."/>
            <person name="Klenk H.-P."/>
            <person name="Labutti K."/>
            <person name="Lapidus A."/>
            <person name="Lindquist E."/>
            <person name="Lipzen A."/>
            <person name="Meier-Kolthoff J.P."/>
            <person name="Ohm R.A."/>
            <person name="Otillar R.P."/>
            <person name="Pangilinan J."/>
            <person name="Peng Y."/>
            <person name="Rokas A."/>
            <person name="Rosa C.A."/>
            <person name="Scheuner C."/>
            <person name="Sibirny A.A."/>
            <person name="Slot J.C."/>
            <person name="Stielow J.B."/>
            <person name="Sun H."/>
            <person name="Kurtzman C.P."/>
            <person name="Blackwell M."/>
            <person name="Grigoriev I.V."/>
            <person name="Jeffries T.W."/>
        </authorList>
    </citation>
    <scope>NUCLEOTIDE SEQUENCE [LARGE SCALE GENOMIC DNA]</scope>
    <source>
        <strain evidence="10">NRRL Y-12698</strain>
    </source>
</reference>
<evidence type="ECO:0000256" key="6">
    <source>
        <dbReference type="PIRSR" id="PIRSR637944-1"/>
    </source>
</evidence>